<dbReference type="AlphaFoldDB" id="A0A1I4DET3"/>
<name>A0A1I4DET3_9RHOB</name>
<dbReference type="Gene3D" id="3.40.50.720">
    <property type="entry name" value="NAD(P)-binding Rossmann-like Domain"/>
    <property type="match status" value="1"/>
</dbReference>
<dbReference type="InterPro" id="IPR055170">
    <property type="entry name" value="GFO_IDH_MocA-like_dom"/>
</dbReference>
<sequence>MSKAVKVGIIGCGNISTTYMRMGRFFRDYKVVACADLNMDAAEARAAEFGLRALSIEALLTDPEIEVVVNLTIPNAHYEVSSNILKAGKHVYSEKPFVLTAEEGAALKALAAEKGLRIGSAPDTFMGGSHQKAREMIDAGEIGAVTSGTIHVMSGGMEHWHPNPDFFFEPGAGPIFDLAPYYLSNLVQLLGPVSRVVAMSSTPNSHRTIGCGPRNGEKIPVTTPTTVHSILQFANGAVISYGTSWDVKDHGHSNMELYGEEGTLYVPDPNFFGGQLRMAKGDGSEVLISTGHPFSQANDGDQANYRGAGLADMAKAIREGRPHRCNDDLAGHVVEVMGAILQAGETGAMVEMKTTCERPAPFSADDAFAIMELEET</sequence>
<gene>
    <name evidence="4" type="ORF">SAMN04488036_103105</name>
</gene>
<keyword evidence="1" id="KW-0560">Oxidoreductase</keyword>
<dbReference type="SUPFAM" id="SSF51735">
    <property type="entry name" value="NAD(P)-binding Rossmann-fold domains"/>
    <property type="match status" value="1"/>
</dbReference>
<dbReference type="Gene3D" id="3.30.360.10">
    <property type="entry name" value="Dihydrodipicolinate Reductase, domain 2"/>
    <property type="match status" value="1"/>
</dbReference>
<dbReference type="Proteomes" id="UP000198851">
    <property type="component" value="Unassembled WGS sequence"/>
</dbReference>
<protein>
    <submittedName>
        <fullName evidence="4">Predicted dehydrogenase</fullName>
    </submittedName>
</protein>
<dbReference type="GO" id="GO:0016491">
    <property type="term" value="F:oxidoreductase activity"/>
    <property type="evidence" value="ECO:0007669"/>
    <property type="project" value="UniProtKB-KW"/>
</dbReference>
<dbReference type="Pfam" id="PF22725">
    <property type="entry name" value="GFO_IDH_MocA_C3"/>
    <property type="match status" value="1"/>
</dbReference>
<feature type="domain" description="GFO/IDH/MocA-like oxidoreductase" evidence="3">
    <location>
        <begin position="130"/>
        <end position="264"/>
    </location>
</feature>
<dbReference type="SUPFAM" id="SSF55347">
    <property type="entry name" value="Glyceraldehyde-3-phosphate dehydrogenase-like, C-terminal domain"/>
    <property type="match status" value="1"/>
</dbReference>
<dbReference type="Pfam" id="PF01408">
    <property type="entry name" value="GFO_IDH_MocA"/>
    <property type="match status" value="1"/>
</dbReference>
<accession>A0A1I4DET3</accession>
<dbReference type="InterPro" id="IPR036291">
    <property type="entry name" value="NAD(P)-bd_dom_sf"/>
</dbReference>
<evidence type="ECO:0000259" key="3">
    <source>
        <dbReference type="Pfam" id="PF22725"/>
    </source>
</evidence>
<keyword evidence="5" id="KW-1185">Reference proteome</keyword>
<dbReference type="PANTHER" id="PTHR43818:SF11">
    <property type="entry name" value="BCDNA.GH03377"/>
    <property type="match status" value="1"/>
</dbReference>
<evidence type="ECO:0000256" key="1">
    <source>
        <dbReference type="ARBA" id="ARBA00023002"/>
    </source>
</evidence>
<reference evidence="5" key="1">
    <citation type="submission" date="2016-10" db="EMBL/GenBank/DDBJ databases">
        <authorList>
            <person name="Varghese N."/>
            <person name="Submissions S."/>
        </authorList>
    </citation>
    <scope>NUCLEOTIDE SEQUENCE [LARGE SCALE GENOMIC DNA]</scope>
    <source>
        <strain evidence="5">DSM 28453</strain>
    </source>
</reference>
<evidence type="ECO:0000313" key="4">
    <source>
        <dbReference type="EMBL" id="SFK91645.1"/>
    </source>
</evidence>
<feature type="domain" description="Gfo/Idh/MocA-like oxidoreductase N-terminal" evidence="2">
    <location>
        <begin position="5"/>
        <end position="118"/>
    </location>
</feature>
<dbReference type="GO" id="GO:0000166">
    <property type="term" value="F:nucleotide binding"/>
    <property type="evidence" value="ECO:0007669"/>
    <property type="project" value="InterPro"/>
</dbReference>
<dbReference type="RefSeq" id="WP_093323026.1">
    <property type="nucleotide sequence ID" value="NZ_FOSZ01000003.1"/>
</dbReference>
<dbReference type="OrthoDB" id="9776544at2"/>
<proteinExistence type="predicted"/>
<dbReference type="EMBL" id="FOSZ01000003">
    <property type="protein sequence ID" value="SFK91645.1"/>
    <property type="molecule type" value="Genomic_DNA"/>
</dbReference>
<dbReference type="STRING" id="1280847.SAMN04488036_103105"/>
<dbReference type="InterPro" id="IPR000683">
    <property type="entry name" value="Gfo/Idh/MocA-like_OxRdtase_N"/>
</dbReference>
<evidence type="ECO:0000313" key="5">
    <source>
        <dbReference type="Proteomes" id="UP000198851"/>
    </source>
</evidence>
<dbReference type="InterPro" id="IPR050463">
    <property type="entry name" value="Gfo/Idh/MocA_oxidrdct_glycsds"/>
</dbReference>
<dbReference type="PANTHER" id="PTHR43818">
    <property type="entry name" value="BCDNA.GH03377"/>
    <property type="match status" value="1"/>
</dbReference>
<evidence type="ECO:0000259" key="2">
    <source>
        <dbReference type="Pfam" id="PF01408"/>
    </source>
</evidence>
<organism evidence="4 5">
    <name type="scientific">Shimia haliotis</name>
    <dbReference type="NCBI Taxonomy" id="1280847"/>
    <lineage>
        <taxon>Bacteria</taxon>
        <taxon>Pseudomonadati</taxon>
        <taxon>Pseudomonadota</taxon>
        <taxon>Alphaproteobacteria</taxon>
        <taxon>Rhodobacterales</taxon>
        <taxon>Roseobacteraceae</taxon>
    </lineage>
</organism>